<reference evidence="3" key="1">
    <citation type="submission" date="2016-10" db="EMBL/GenBank/DDBJ databases">
        <authorList>
            <person name="Varghese N."/>
            <person name="Submissions S."/>
        </authorList>
    </citation>
    <scope>NUCLEOTIDE SEQUENCE [LARGE SCALE GENOMIC DNA]</scope>
    <source>
        <strain evidence="3">CGMCC 1.7655</strain>
    </source>
</reference>
<evidence type="ECO:0000313" key="3">
    <source>
        <dbReference type="Proteomes" id="UP000199555"/>
    </source>
</evidence>
<proteinExistence type="predicted"/>
<organism evidence="2 3">
    <name type="scientific">Paracoccus chinensis</name>
    <dbReference type="NCBI Taxonomy" id="525640"/>
    <lineage>
        <taxon>Bacteria</taxon>
        <taxon>Pseudomonadati</taxon>
        <taxon>Pseudomonadota</taxon>
        <taxon>Alphaproteobacteria</taxon>
        <taxon>Rhodobacterales</taxon>
        <taxon>Paracoccaceae</taxon>
        <taxon>Paracoccus</taxon>
    </lineage>
</organism>
<sequence length="759" mass="80716">MNARSALIGGAAIVFGHAAFADVTVTRGPTPIPDGEAVAAGDITVQNDHLAFTLAVESQAPWGVPRGVIVDMAPVRNGVPDLDRIAFADFIPNNWSGWPNTRQQVEVVTETPEKVVIRVIRDFGEAEIQTTYTLEEGSDRIHLATTMTNNGSEVLADHMSGFTLWPDTGYLFSVPGLAGEDSATAEKALSDRVVAYDRDWFIALHAPYFDRIEYKSKDLYLLHSLAPGESRTFEGWLQAGPSGDLAPVVAAEIDRAETPGGTLTGRIASDGKAVENAVLVVEKEGAPFAWTLTPDGTYSMTLPAGEYRIYGTAEGYSQSAPRTLTVVAGESTTLDFGDLQPPGTVSFAVTDTSGKPLDAKIGIAEGQTPVVEFLGRRTFFTETDAPGKTQATLAPGDYVLSVGHGAGFLGKAREVPVTVAAGGRMDVPVELELLARPSEQGWFASDMHHHADQLEGTTPPADLVRSELAAGLDLIFVSDHDTTVNHAELARIAEARNIPFIPSVELSPSWGHFNAYPLTLGEPLQIDTSTATAAEVLAEARRLGADAIQSNHPFIPYGYLASLEAGTVPGGFATGIDLLELNGPEDDAKVFERAGQLWTRGQRIYLSGGSDAHDVWVDESGQARAYVHVPGSLTAEGFVANLKNGHAYVTRGPLIIPSVMFGSDLRAQPGEPLGLSFDLTAANGLAKATLVGPQGEIESRSLDAAPLSGTVEFETVMPETSGQDAQWVALVVEDAEGKMAFTNPIWLKPLTQADLLPSR</sequence>
<evidence type="ECO:0000256" key="1">
    <source>
        <dbReference type="SAM" id="SignalP"/>
    </source>
</evidence>
<dbReference type="InterPro" id="IPR052018">
    <property type="entry name" value="PHP_domain"/>
</dbReference>
<dbReference type="NCBIfam" id="NF038032">
    <property type="entry name" value="CehA_McbA_metalo"/>
    <property type="match status" value="1"/>
</dbReference>
<protein>
    <submittedName>
        <fullName evidence="2">Predicted metal-dependent phosphoesterase TrpH, contains PHP domain</fullName>
    </submittedName>
</protein>
<feature type="signal peptide" evidence="1">
    <location>
        <begin position="1"/>
        <end position="21"/>
    </location>
</feature>
<dbReference type="EMBL" id="FNGE01000006">
    <property type="protein sequence ID" value="SDL12520.1"/>
    <property type="molecule type" value="Genomic_DNA"/>
</dbReference>
<dbReference type="Proteomes" id="UP000199555">
    <property type="component" value="Unassembled WGS sequence"/>
</dbReference>
<dbReference type="Gene3D" id="2.60.40.1120">
    <property type="entry name" value="Carboxypeptidase-like, regulatory domain"/>
    <property type="match status" value="1"/>
</dbReference>
<dbReference type="STRING" id="525640.SAMN04487971_106187"/>
<dbReference type="Gene3D" id="3.20.20.140">
    <property type="entry name" value="Metal-dependent hydrolases"/>
    <property type="match status" value="1"/>
</dbReference>
<name>A0A1G9HHT2_9RHOB</name>
<keyword evidence="1" id="KW-0732">Signal</keyword>
<dbReference type="GO" id="GO:0030246">
    <property type="term" value="F:carbohydrate binding"/>
    <property type="evidence" value="ECO:0007669"/>
    <property type="project" value="InterPro"/>
</dbReference>
<gene>
    <name evidence="2" type="ORF">SAMN04487971_106187</name>
</gene>
<dbReference type="InterPro" id="IPR013784">
    <property type="entry name" value="Carb-bd-like_fold"/>
</dbReference>
<accession>A0A1G9HHT2</accession>
<dbReference type="InterPro" id="IPR016195">
    <property type="entry name" value="Pol/histidinol_Pase-like"/>
</dbReference>
<dbReference type="Pfam" id="PF13620">
    <property type="entry name" value="CarboxypepD_reg"/>
    <property type="match status" value="1"/>
</dbReference>
<dbReference type="GO" id="GO:0035312">
    <property type="term" value="F:5'-3' DNA exonuclease activity"/>
    <property type="evidence" value="ECO:0007669"/>
    <property type="project" value="TreeGrafter"/>
</dbReference>
<dbReference type="CDD" id="cd07432">
    <property type="entry name" value="PHP_HisPPase"/>
    <property type="match status" value="1"/>
</dbReference>
<dbReference type="RefSeq" id="WP_090754808.1">
    <property type="nucleotide sequence ID" value="NZ_FNGE01000006.1"/>
</dbReference>
<dbReference type="SUPFAM" id="SSF49452">
    <property type="entry name" value="Starch-binding domain-like"/>
    <property type="match status" value="1"/>
</dbReference>
<dbReference type="AlphaFoldDB" id="A0A1G9HHT2"/>
<feature type="chain" id="PRO_5011661263" evidence="1">
    <location>
        <begin position="22"/>
        <end position="759"/>
    </location>
</feature>
<dbReference type="OrthoDB" id="9808747at2"/>
<dbReference type="PANTHER" id="PTHR42924">
    <property type="entry name" value="EXONUCLEASE"/>
    <property type="match status" value="1"/>
</dbReference>
<evidence type="ECO:0000313" key="2">
    <source>
        <dbReference type="EMBL" id="SDL12520.1"/>
    </source>
</evidence>
<keyword evidence="3" id="KW-1185">Reference proteome</keyword>
<dbReference type="PANTHER" id="PTHR42924:SF3">
    <property type="entry name" value="POLYMERASE_HISTIDINOL PHOSPHATASE N-TERMINAL DOMAIN-CONTAINING PROTEIN"/>
    <property type="match status" value="1"/>
</dbReference>
<dbReference type="SUPFAM" id="SSF89550">
    <property type="entry name" value="PHP domain-like"/>
    <property type="match status" value="1"/>
</dbReference>
<dbReference type="GO" id="GO:0004534">
    <property type="term" value="F:5'-3' RNA exonuclease activity"/>
    <property type="evidence" value="ECO:0007669"/>
    <property type="project" value="TreeGrafter"/>
</dbReference>